<keyword evidence="7 11" id="KW-1133">Transmembrane helix</keyword>
<evidence type="ECO:0000256" key="11">
    <source>
        <dbReference type="SAM" id="Phobius"/>
    </source>
</evidence>
<gene>
    <name evidence="12" type="ORF">PhCBS80983_g04869</name>
</gene>
<feature type="transmembrane region" description="Helical" evidence="11">
    <location>
        <begin position="214"/>
        <end position="233"/>
    </location>
</feature>
<keyword evidence="6" id="KW-0769">Symport</keyword>
<comment type="subcellular location">
    <subcellularLocation>
        <location evidence="1">Lysosome membrane</location>
        <topology evidence="1">Multi-pass membrane protein</topology>
    </subcellularLocation>
</comment>
<dbReference type="GO" id="GO:0015293">
    <property type="term" value="F:symporter activity"/>
    <property type="evidence" value="ECO:0007669"/>
    <property type="project" value="UniProtKB-KW"/>
</dbReference>
<organism evidence="12 13">
    <name type="scientific">Powellomyces hirtus</name>
    <dbReference type="NCBI Taxonomy" id="109895"/>
    <lineage>
        <taxon>Eukaryota</taxon>
        <taxon>Fungi</taxon>
        <taxon>Fungi incertae sedis</taxon>
        <taxon>Chytridiomycota</taxon>
        <taxon>Chytridiomycota incertae sedis</taxon>
        <taxon>Chytridiomycetes</taxon>
        <taxon>Spizellomycetales</taxon>
        <taxon>Powellomycetaceae</taxon>
        <taxon>Powellomyces</taxon>
    </lineage>
</organism>
<protein>
    <recommendedName>
        <fullName evidence="14">Cystinosin</fullName>
    </recommendedName>
</protein>
<dbReference type="Gene3D" id="1.20.1280.290">
    <property type="match status" value="2"/>
</dbReference>
<dbReference type="PANTHER" id="PTHR13131">
    <property type="entry name" value="CYSTINOSIN"/>
    <property type="match status" value="1"/>
</dbReference>
<evidence type="ECO:0000256" key="5">
    <source>
        <dbReference type="ARBA" id="ARBA00022737"/>
    </source>
</evidence>
<dbReference type="Proteomes" id="UP000318582">
    <property type="component" value="Unassembled WGS sequence"/>
</dbReference>
<dbReference type="EMBL" id="QEAQ01000088">
    <property type="protein sequence ID" value="TPX56007.1"/>
    <property type="molecule type" value="Genomic_DNA"/>
</dbReference>
<keyword evidence="13" id="KW-1185">Reference proteome</keyword>
<keyword evidence="9" id="KW-0458">Lysosome</keyword>
<dbReference type="SMART" id="SM00679">
    <property type="entry name" value="CTNS"/>
    <property type="match status" value="2"/>
</dbReference>
<proteinExistence type="inferred from homology"/>
<dbReference type="STRING" id="109895.A0A507DXT9"/>
<keyword evidence="5" id="KW-0677">Repeat</keyword>
<keyword evidence="3" id="KW-0813">Transport</keyword>
<comment type="caution">
    <text evidence="12">The sequence shown here is derived from an EMBL/GenBank/DDBJ whole genome shotgun (WGS) entry which is preliminary data.</text>
</comment>
<dbReference type="GO" id="GO:0005774">
    <property type="term" value="C:vacuolar membrane"/>
    <property type="evidence" value="ECO:0007669"/>
    <property type="project" value="TreeGrafter"/>
</dbReference>
<dbReference type="Pfam" id="PF04193">
    <property type="entry name" value="PQ-loop"/>
    <property type="match status" value="2"/>
</dbReference>
<feature type="transmembrane region" description="Helical" evidence="11">
    <location>
        <begin position="81"/>
        <end position="101"/>
    </location>
</feature>
<evidence type="ECO:0000256" key="10">
    <source>
        <dbReference type="ARBA" id="ARBA00048473"/>
    </source>
</evidence>
<dbReference type="PANTHER" id="PTHR13131:SF5">
    <property type="entry name" value="CYSTINOSIN"/>
    <property type="match status" value="1"/>
</dbReference>
<evidence type="ECO:0008006" key="14">
    <source>
        <dbReference type="Google" id="ProtNLM"/>
    </source>
</evidence>
<evidence type="ECO:0000256" key="2">
    <source>
        <dbReference type="ARBA" id="ARBA00006855"/>
    </source>
</evidence>
<dbReference type="NCBIfam" id="TIGR00951">
    <property type="entry name" value="2A43"/>
    <property type="match status" value="1"/>
</dbReference>
<feature type="transmembrane region" description="Helical" evidence="11">
    <location>
        <begin position="12"/>
        <end position="33"/>
    </location>
</feature>
<feature type="transmembrane region" description="Helical" evidence="11">
    <location>
        <begin position="113"/>
        <end position="132"/>
    </location>
</feature>
<evidence type="ECO:0000256" key="8">
    <source>
        <dbReference type="ARBA" id="ARBA00023136"/>
    </source>
</evidence>
<dbReference type="FunFam" id="1.20.1280.290:FF:000016">
    <property type="entry name" value="Cystinosin homolog"/>
    <property type="match status" value="1"/>
</dbReference>
<comment type="catalytic activity">
    <reaction evidence="10">
        <text>L-cystine(out) + H(+)(out) = L-cystine(in) + H(+)(in)</text>
        <dbReference type="Rhea" id="RHEA:66172"/>
        <dbReference type="ChEBI" id="CHEBI:15378"/>
        <dbReference type="ChEBI" id="CHEBI:35491"/>
    </reaction>
    <physiologicalReaction direction="left-to-right" evidence="10">
        <dbReference type="Rhea" id="RHEA:66173"/>
    </physiologicalReaction>
</comment>
<evidence type="ECO:0000256" key="9">
    <source>
        <dbReference type="ARBA" id="ARBA00023228"/>
    </source>
</evidence>
<feature type="transmembrane region" description="Helical" evidence="11">
    <location>
        <begin position="175"/>
        <end position="194"/>
    </location>
</feature>
<keyword evidence="8 11" id="KW-0472">Membrane</keyword>
<dbReference type="GO" id="GO:0015184">
    <property type="term" value="F:L-cystine transmembrane transporter activity"/>
    <property type="evidence" value="ECO:0007669"/>
    <property type="project" value="TreeGrafter"/>
</dbReference>
<name>A0A507DXT9_9FUNG</name>
<comment type="similarity">
    <text evidence="2">Belongs to the cystinosin family.</text>
</comment>
<evidence type="ECO:0000313" key="13">
    <source>
        <dbReference type="Proteomes" id="UP000318582"/>
    </source>
</evidence>
<feature type="transmembrane region" description="Helical" evidence="11">
    <location>
        <begin position="45"/>
        <end position="65"/>
    </location>
</feature>
<feature type="transmembrane region" description="Helical" evidence="11">
    <location>
        <begin position="144"/>
        <end position="163"/>
    </location>
</feature>
<accession>A0A507DXT9</accession>
<evidence type="ECO:0000313" key="12">
    <source>
        <dbReference type="EMBL" id="TPX56007.1"/>
    </source>
</evidence>
<reference evidence="12 13" key="1">
    <citation type="journal article" date="2019" name="Sci. Rep.">
        <title>Comparative genomics of chytrid fungi reveal insights into the obligate biotrophic and pathogenic lifestyle of Synchytrium endobioticum.</title>
        <authorList>
            <person name="van de Vossenberg B.T.L.H."/>
            <person name="Warris S."/>
            <person name="Nguyen H.D.T."/>
            <person name="van Gent-Pelzer M.P.E."/>
            <person name="Joly D.L."/>
            <person name="van de Geest H.C."/>
            <person name="Bonants P.J.M."/>
            <person name="Smith D.S."/>
            <person name="Levesque C.A."/>
            <person name="van der Lee T.A.J."/>
        </authorList>
    </citation>
    <scope>NUCLEOTIDE SEQUENCE [LARGE SCALE GENOMIC DNA]</scope>
    <source>
        <strain evidence="12 13">CBS 809.83</strain>
    </source>
</reference>
<sequence length="280" mass="31384">MHGAWSTIISPVIGWSYFVAWSLSFYPQVILNWRRKSINGLSLDFVYLNLFGFLSYSIYNIGLYVNQKEWGNEESVHVNDVVFALHALILTFVTVVQSVIYRRTRSKPVSIATKAFIVAAGLIVLVASLLALNESIEQRYVLYLLSYIKMAVTLVKYVPQAYFNFKRQSTTGWSIMNILLDFTGGILSILQMLADGSVTGDWSPITANPVKFGLGLASIAFDVLFMIQHYVLYPARAARKTSLPQKEDEETGPLLARTVTDYHTYDAIDAPASGVEDAER</sequence>
<evidence type="ECO:0000256" key="4">
    <source>
        <dbReference type="ARBA" id="ARBA00022692"/>
    </source>
</evidence>
<evidence type="ECO:0000256" key="1">
    <source>
        <dbReference type="ARBA" id="ARBA00004155"/>
    </source>
</evidence>
<keyword evidence="4 11" id="KW-0812">Transmembrane</keyword>
<evidence type="ECO:0000256" key="6">
    <source>
        <dbReference type="ARBA" id="ARBA00022847"/>
    </source>
</evidence>
<dbReference type="AlphaFoldDB" id="A0A507DXT9"/>
<evidence type="ECO:0000256" key="7">
    <source>
        <dbReference type="ARBA" id="ARBA00022989"/>
    </source>
</evidence>
<evidence type="ECO:0000256" key="3">
    <source>
        <dbReference type="ARBA" id="ARBA00022448"/>
    </source>
</evidence>
<dbReference type="InterPro" id="IPR005282">
    <property type="entry name" value="LC_transporter"/>
</dbReference>
<dbReference type="InterPro" id="IPR006603">
    <property type="entry name" value="PQ-loop_rpt"/>
</dbReference>